<dbReference type="AlphaFoldDB" id="A0AAN6RJR2"/>
<sequence length="480" mass="53890">MVAAPLACGEISHSIILLRRAKQLRKQGRKVKVPEHMRQRGIRELFGTALTRPFRFIFTEPVVVFASLCNGYLYGLSFLFNDAFSVIFGPSDGGKGYNTFRIGLTFLGIVVGICLSPLTNIWQEQHYRRRTVQFYGKNIPEARVQLGQVAAITLPISLFIFAFMSYRYLTWVRPVIASGLWGWPFYTLILMTYLYTEDCYGMFSASALAATKPTLIEDIIELINDGFARSQKADPVKWGETPGKRFLGSKFYLDMLGKEGFAAVIYDDGVEAKVPNEDNSISESLDTVSPMLLQHEGKDPELRFPMKKFAAGQMTGEQLELSQGHASANTTIFNKQDPEKNRKLVAVAAALPWYGGNLEGIRIEEGWELKAVAVDGDTKYLHRGLATQLCDALTQRLIEKETIRLAGMTGQQTPSIGNVTLWIQAAECINGEYWRRKGYQEIQRRTFGEGIWDCLTSFEMVILRKDVTFAVNMGEGRASS</sequence>
<keyword evidence="4 5" id="KW-0472">Membrane</keyword>
<dbReference type="InterPro" id="IPR036259">
    <property type="entry name" value="MFS_trans_sf"/>
</dbReference>
<evidence type="ECO:0000313" key="7">
    <source>
        <dbReference type="Proteomes" id="UP001280581"/>
    </source>
</evidence>
<dbReference type="SUPFAM" id="SSF103473">
    <property type="entry name" value="MFS general substrate transporter"/>
    <property type="match status" value="1"/>
</dbReference>
<keyword evidence="3 5" id="KW-1133">Transmembrane helix</keyword>
<evidence type="ECO:0000256" key="1">
    <source>
        <dbReference type="ARBA" id="ARBA00004141"/>
    </source>
</evidence>
<evidence type="ECO:0000313" key="6">
    <source>
        <dbReference type="EMBL" id="KAK3214267.1"/>
    </source>
</evidence>
<organism evidence="6 7">
    <name type="scientific">Pseudopithomyces chartarum</name>
    <dbReference type="NCBI Taxonomy" id="1892770"/>
    <lineage>
        <taxon>Eukaryota</taxon>
        <taxon>Fungi</taxon>
        <taxon>Dikarya</taxon>
        <taxon>Ascomycota</taxon>
        <taxon>Pezizomycotina</taxon>
        <taxon>Dothideomycetes</taxon>
        <taxon>Pleosporomycetidae</taxon>
        <taxon>Pleosporales</taxon>
        <taxon>Massarineae</taxon>
        <taxon>Didymosphaeriaceae</taxon>
        <taxon>Pseudopithomyces</taxon>
    </lineage>
</organism>
<reference evidence="6 7" key="1">
    <citation type="submission" date="2021-02" db="EMBL/GenBank/DDBJ databases">
        <title>Genome assembly of Pseudopithomyces chartarum.</title>
        <authorList>
            <person name="Jauregui R."/>
            <person name="Singh J."/>
            <person name="Voisey C."/>
        </authorList>
    </citation>
    <scope>NUCLEOTIDE SEQUENCE [LARGE SCALE GENOMIC DNA]</scope>
    <source>
        <strain evidence="6 7">AGR01</strain>
    </source>
</reference>
<name>A0AAN6RJR2_9PLEO</name>
<dbReference type="GO" id="GO:0022857">
    <property type="term" value="F:transmembrane transporter activity"/>
    <property type="evidence" value="ECO:0007669"/>
    <property type="project" value="TreeGrafter"/>
</dbReference>
<feature type="transmembrane region" description="Helical" evidence="5">
    <location>
        <begin position="175"/>
        <end position="195"/>
    </location>
</feature>
<dbReference type="EMBL" id="WVTA01000004">
    <property type="protein sequence ID" value="KAK3214267.1"/>
    <property type="molecule type" value="Genomic_DNA"/>
</dbReference>
<accession>A0AAN6RJR2</accession>
<keyword evidence="2 5" id="KW-0812">Transmembrane</keyword>
<gene>
    <name evidence="6" type="ORF">GRF29_28g2503893</name>
</gene>
<evidence type="ECO:0000256" key="3">
    <source>
        <dbReference type="ARBA" id="ARBA00022989"/>
    </source>
</evidence>
<proteinExistence type="predicted"/>
<comment type="caution">
    <text evidence="6">The sequence shown here is derived from an EMBL/GenBank/DDBJ whole genome shotgun (WGS) entry which is preliminary data.</text>
</comment>
<feature type="transmembrane region" description="Helical" evidence="5">
    <location>
        <begin position="62"/>
        <end position="80"/>
    </location>
</feature>
<keyword evidence="7" id="KW-1185">Reference proteome</keyword>
<dbReference type="Proteomes" id="UP001280581">
    <property type="component" value="Unassembled WGS sequence"/>
</dbReference>
<feature type="transmembrane region" description="Helical" evidence="5">
    <location>
        <begin position="144"/>
        <end position="169"/>
    </location>
</feature>
<evidence type="ECO:0000256" key="5">
    <source>
        <dbReference type="SAM" id="Phobius"/>
    </source>
</evidence>
<evidence type="ECO:0000256" key="4">
    <source>
        <dbReference type="ARBA" id="ARBA00023136"/>
    </source>
</evidence>
<evidence type="ECO:0000256" key="2">
    <source>
        <dbReference type="ARBA" id="ARBA00022692"/>
    </source>
</evidence>
<dbReference type="GO" id="GO:0005886">
    <property type="term" value="C:plasma membrane"/>
    <property type="evidence" value="ECO:0007669"/>
    <property type="project" value="TreeGrafter"/>
</dbReference>
<feature type="transmembrane region" description="Helical" evidence="5">
    <location>
        <begin position="100"/>
        <end position="123"/>
    </location>
</feature>
<comment type="subcellular location">
    <subcellularLocation>
        <location evidence="1">Membrane</location>
        <topology evidence="1">Multi-pass membrane protein</topology>
    </subcellularLocation>
</comment>
<dbReference type="PANTHER" id="PTHR23502:SF24">
    <property type="entry name" value="TRANSPORTER, PUTATIVE-RELATED"/>
    <property type="match status" value="1"/>
</dbReference>
<dbReference type="PANTHER" id="PTHR23502">
    <property type="entry name" value="MAJOR FACILITATOR SUPERFAMILY"/>
    <property type="match status" value="1"/>
</dbReference>
<protein>
    <submittedName>
        <fullName evidence="6">Uncharacterized protein</fullName>
    </submittedName>
</protein>